<dbReference type="InterPro" id="IPR007078">
    <property type="entry name" value="Haem_export_protD_CcmD"/>
</dbReference>
<evidence type="ECO:0000256" key="6">
    <source>
        <dbReference type="ARBA" id="ARBA00022475"/>
    </source>
</evidence>
<evidence type="ECO:0000256" key="8">
    <source>
        <dbReference type="ARBA" id="ARBA00022692"/>
    </source>
</evidence>
<feature type="transmembrane region" description="Helical" evidence="12">
    <location>
        <begin position="15"/>
        <end position="35"/>
    </location>
</feature>
<comment type="similarity">
    <text evidence="3 12">Belongs to the CcmD/CycX/HelD family.</text>
</comment>
<keyword evidence="14" id="KW-1185">Reference proteome</keyword>
<name>A0ABV7K576_9ALTE</name>
<organism evidence="13 14">
    <name type="scientific">Alteromonas oceani</name>
    <dbReference type="NCBI Taxonomy" id="2071609"/>
    <lineage>
        <taxon>Bacteria</taxon>
        <taxon>Pseudomonadati</taxon>
        <taxon>Pseudomonadota</taxon>
        <taxon>Gammaproteobacteria</taxon>
        <taxon>Alteromonadales</taxon>
        <taxon>Alteromonadaceae</taxon>
        <taxon>Alteromonas/Salinimonas group</taxon>
        <taxon>Alteromonas</taxon>
    </lineage>
</organism>
<evidence type="ECO:0000256" key="1">
    <source>
        <dbReference type="ARBA" id="ARBA00002442"/>
    </source>
</evidence>
<evidence type="ECO:0000256" key="2">
    <source>
        <dbReference type="ARBA" id="ARBA00004377"/>
    </source>
</evidence>
<evidence type="ECO:0000256" key="10">
    <source>
        <dbReference type="ARBA" id="ARBA00022989"/>
    </source>
</evidence>
<evidence type="ECO:0000256" key="7">
    <source>
        <dbReference type="ARBA" id="ARBA00022519"/>
    </source>
</evidence>
<dbReference type="PANTHER" id="PTHR37531:SF1">
    <property type="entry name" value="HEME EXPORTER PROTEIN D"/>
    <property type="match status" value="1"/>
</dbReference>
<evidence type="ECO:0000256" key="11">
    <source>
        <dbReference type="ARBA" id="ARBA00023136"/>
    </source>
</evidence>
<proteinExistence type="inferred from homology"/>
<comment type="subcellular location">
    <subcellularLocation>
        <location evidence="2 12">Cell inner membrane</location>
        <topology evidence="2 12">Single-pass membrane protein</topology>
    </subcellularLocation>
</comment>
<evidence type="ECO:0000256" key="12">
    <source>
        <dbReference type="RuleBase" id="RU363101"/>
    </source>
</evidence>
<dbReference type="InterPro" id="IPR052075">
    <property type="entry name" value="Heme_exporter_D"/>
</dbReference>
<reference evidence="14" key="1">
    <citation type="journal article" date="2019" name="Int. J. Syst. Evol. Microbiol.">
        <title>The Global Catalogue of Microorganisms (GCM) 10K type strain sequencing project: providing services to taxonomists for standard genome sequencing and annotation.</title>
        <authorList>
            <consortium name="The Broad Institute Genomics Platform"/>
            <consortium name="The Broad Institute Genome Sequencing Center for Infectious Disease"/>
            <person name="Wu L."/>
            <person name="Ma J."/>
        </authorList>
    </citation>
    <scope>NUCLEOTIDE SEQUENCE [LARGE SCALE GENOMIC DNA]</scope>
    <source>
        <strain evidence="14">KCTC 52449</strain>
    </source>
</reference>
<sequence length="76" mass="8429">MQFDSLQDFLAMGGYALYVWLSFGVSLLALVWVVIDSASTHKKLLRNAREEQARQARIAAARKAQALQSESQQTGS</sequence>
<evidence type="ECO:0000256" key="3">
    <source>
        <dbReference type="ARBA" id="ARBA00008741"/>
    </source>
</evidence>
<dbReference type="Pfam" id="PF04995">
    <property type="entry name" value="CcmD"/>
    <property type="match status" value="1"/>
</dbReference>
<evidence type="ECO:0000256" key="5">
    <source>
        <dbReference type="ARBA" id="ARBA00022448"/>
    </source>
</evidence>
<gene>
    <name evidence="13" type="primary">ccmD</name>
    <name evidence="13" type="ORF">ACFOEW_18255</name>
</gene>
<evidence type="ECO:0000256" key="9">
    <source>
        <dbReference type="ARBA" id="ARBA00022748"/>
    </source>
</evidence>
<dbReference type="RefSeq" id="WP_123324478.1">
    <property type="nucleotide sequence ID" value="NZ_JBHRSX010000098.1"/>
</dbReference>
<evidence type="ECO:0000256" key="4">
    <source>
        <dbReference type="ARBA" id="ARBA00016461"/>
    </source>
</evidence>
<keyword evidence="10 12" id="KW-1133">Transmembrane helix</keyword>
<dbReference type="PANTHER" id="PTHR37531">
    <property type="entry name" value="HEME EXPORTER PROTEIN D"/>
    <property type="match status" value="1"/>
</dbReference>
<dbReference type="Proteomes" id="UP001595477">
    <property type="component" value="Unassembled WGS sequence"/>
</dbReference>
<keyword evidence="8 12" id="KW-0812">Transmembrane</keyword>
<accession>A0ABV7K576</accession>
<evidence type="ECO:0000313" key="14">
    <source>
        <dbReference type="Proteomes" id="UP001595477"/>
    </source>
</evidence>
<keyword evidence="6 12" id="KW-1003">Cell membrane</keyword>
<keyword evidence="5 12" id="KW-0813">Transport</keyword>
<dbReference type="NCBIfam" id="TIGR03141">
    <property type="entry name" value="cytochro_ccmD"/>
    <property type="match status" value="1"/>
</dbReference>
<protein>
    <recommendedName>
        <fullName evidence="4 12">Heme exporter protein D</fullName>
    </recommendedName>
</protein>
<evidence type="ECO:0000313" key="13">
    <source>
        <dbReference type="EMBL" id="MFC3203753.1"/>
    </source>
</evidence>
<comment type="function">
    <text evidence="1 12">Required for the export of heme to the periplasm for the biogenesis of c-type cytochromes.</text>
</comment>
<keyword evidence="7 12" id="KW-0997">Cell inner membrane</keyword>
<keyword evidence="9 12" id="KW-0201">Cytochrome c-type biogenesis</keyword>
<comment type="caution">
    <text evidence="13">The sequence shown here is derived from an EMBL/GenBank/DDBJ whole genome shotgun (WGS) entry which is preliminary data.</text>
</comment>
<keyword evidence="11 12" id="KW-0472">Membrane</keyword>
<dbReference type="EMBL" id="JBHRSX010000098">
    <property type="protein sequence ID" value="MFC3203753.1"/>
    <property type="molecule type" value="Genomic_DNA"/>
</dbReference>